<dbReference type="HOGENOM" id="CLU_028913_6_0_1"/>
<sequence length="158" mass="19186">MTNEKYLTWKEKTIIRLWCRLAIPLLWEDPFPKKDPFSREYLENQHFIEIYLNKILSSVQTWVDTVVGKNQEKLVNFIYRSLLEMFIENEGDLHSFEVVLSTYYDNYFDNSIDLILQNPNLTYNIRNLTFRIFNYNTQNMIKLLKILYSNCNSISQWF</sequence>
<gene>
    <name evidence="1" type="ORF">GLOINDRAFT_322757</name>
</gene>
<name>U9UFD9_RHIID</name>
<dbReference type="EMBL" id="KI283018">
    <property type="protein sequence ID" value="ESA14321.1"/>
    <property type="molecule type" value="Genomic_DNA"/>
</dbReference>
<accession>U9UFD9</accession>
<proteinExistence type="predicted"/>
<organism evidence="1">
    <name type="scientific">Rhizophagus irregularis (strain DAOM 181602 / DAOM 197198 / MUCL 43194)</name>
    <name type="common">Arbuscular mycorrhizal fungus</name>
    <name type="synonym">Glomus intraradices</name>
    <dbReference type="NCBI Taxonomy" id="747089"/>
    <lineage>
        <taxon>Eukaryota</taxon>
        <taxon>Fungi</taxon>
        <taxon>Fungi incertae sedis</taxon>
        <taxon>Mucoromycota</taxon>
        <taxon>Glomeromycotina</taxon>
        <taxon>Glomeromycetes</taxon>
        <taxon>Glomerales</taxon>
        <taxon>Glomeraceae</taxon>
        <taxon>Rhizophagus</taxon>
    </lineage>
</organism>
<protein>
    <submittedName>
        <fullName evidence="1">Uncharacterized protein</fullName>
    </submittedName>
</protein>
<reference evidence="1" key="1">
    <citation type="submission" date="2013-07" db="EMBL/GenBank/DDBJ databases">
        <title>The genome of an arbuscular mycorrhizal fungus provides insights into the evolution of the oldest plant symbiosis.</title>
        <authorList>
            <consortium name="DOE Joint Genome Institute"/>
            <person name="Tisserant E."/>
            <person name="Malbreil M."/>
            <person name="Kuo A."/>
            <person name="Kohler A."/>
            <person name="Symeonidi A."/>
            <person name="Balestrini R."/>
            <person name="Charron P."/>
            <person name="Duensing N."/>
            <person name="Frei-dit-Frey N."/>
            <person name="Gianinazzi-Pearson V."/>
            <person name="Gilbert B."/>
            <person name="Handa Y."/>
            <person name="Hijri M."/>
            <person name="Kaul R."/>
            <person name="Kawaguchi M."/>
            <person name="Krajinski F."/>
            <person name="Lammers P."/>
            <person name="Lapierre D."/>
            <person name="Masclaux F.G."/>
            <person name="Murat C."/>
            <person name="Morin E."/>
            <person name="Ndikumana S."/>
            <person name="Pagni M."/>
            <person name="Petitpierre D."/>
            <person name="Requena N."/>
            <person name="Rosikiewicz P."/>
            <person name="Riley R."/>
            <person name="Saito K."/>
            <person name="San Clemente H."/>
            <person name="Shapiro H."/>
            <person name="van Tuinen D."/>
            <person name="Becard G."/>
            <person name="Bonfante P."/>
            <person name="Paszkowski U."/>
            <person name="Shachar-Hill Y."/>
            <person name="Young J.P."/>
            <person name="Sanders I.R."/>
            <person name="Henrissat B."/>
            <person name="Rensing S.A."/>
            <person name="Grigoriev I.V."/>
            <person name="Corradi N."/>
            <person name="Roux C."/>
            <person name="Martin F."/>
        </authorList>
    </citation>
    <scope>NUCLEOTIDE SEQUENCE</scope>
    <source>
        <strain evidence="1">DAOM 197198</strain>
    </source>
</reference>
<evidence type="ECO:0000313" key="1">
    <source>
        <dbReference type="EMBL" id="ESA14321.1"/>
    </source>
</evidence>
<dbReference type="AlphaFoldDB" id="U9UFD9"/>